<organism evidence="1 2">
    <name type="scientific">Baudoinia panamericana (strain UAMH 10762)</name>
    <name type="common">Angels' share fungus</name>
    <name type="synonym">Baudoinia compniacensis (strain UAMH 10762)</name>
    <dbReference type="NCBI Taxonomy" id="717646"/>
    <lineage>
        <taxon>Eukaryota</taxon>
        <taxon>Fungi</taxon>
        <taxon>Dikarya</taxon>
        <taxon>Ascomycota</taxon>
        <taxon>Pezizomycotina</taxon>
        <taxon>Dothideomycetes</taxon>
        <taxon>Dothideomycetidae</taxon>
        <taxon>Mycosphaerellales</taxon>
        <taxon>Teratosphaeriaceae</taxon>
        <taxon>Baudoinia</taxon>
    </lineage>
</organism>
<dbReference type="HOGENOM" id="CLU_2605655_0_0_1"/>
<sequence length="79" mass="8961">MRQLTKGHHPFAIFSKPKSHHADDFVCFTHSAHTMKSRLGVRVIIGRIAAWLPSSVKQTRTMHCPDMSHVQYYASAMLA</sequence>
<dbReference type="GeneID" id="19108113"/>
<reference evidence="1 2" key="1">
    <citation type="journal article" date="2012" name="PLoS Pathog.">
        <title>Diverse lifestyles and strategies of plant pathogenesis encoded in the genomes of eighteen Dothideomycetes fungi.</title>
        <authorList>
            <person name="Ohm R.A."/>
            <person name="Feau N."/>
            <person name="Henrissat B."/>
            <person name="Schoch C.L."/>
            <person name="Horwitz B.A."/>
            <person name="Barry K.W."/>
            <person name="Condon B.J."/>
            <person name="Copeland A.C."/>
            <person name="Dhillon B."/>
            <person name="Glaser F."/>
            <person name="Hesse C.N."/>
            <person name="Kosti I."/>
            <person name="LaButti K."/>
            <person name="Lindquist E.A."/>
            <person name="Lucas S."/>
            <person name="Salamov A.A."/>
            <person name="Bradshaw R.E."/>
            <person name="Ciuffetti L."/>
            <person name="Hamelin R.C."/>
            <person name="Kema G.H.J."/>
            <person name="Lawrence C."/>
            <person name="Scott J.A."/>
            <person name="Spatafora J.W."/>
            <person name="Turgeon B.G."/>
            <person name="de Wit P.J.G.M."/>
            <person name="Zhong S."/>
            <person name="Goodwin S.B."/>
            <person name="Grigoriev I.V."/>
        </authorList>
    </citation>
    <scope>NUCLEOTIDE SEQUENCE [LARGE SCALE GENOMIC DNA]</scope>
    <source>
        <strain evidence="1 2">UAMH 10762</strain>
    </source>
</reference>
<dbReference type="EMBL" id="KB445564">
    <property type="protein sequence ID" value="EMC91212.1"/>
    <property type="molecule type" value="Genomic_DNA"/>
</dbReference>
<evidence type="ECO:0000313" key="2">
    <source>
        <dbReference type="Proteomes" id="UP000011761"/>
    </source>
</evidence>
<protein>
    <submittedName>
        <fullName evidence="1">Uncharacterized protein</fullName>
    </submittedName>
</protein>
<dbReference type="RefSeq" id="XP_007681638.1">
    <property type="nucleotide sequence ID" value="XM_007683448.1"/>
</dbReference>
<name>M2LBI0_BAUPA</name>
<dbReference type="AlphaFoldDB" id="M2LBI0"/>
<proteinExistence type="predicted"/>
<dbReference type="KEGG" id="bcom:BAUCODRAFT_127126"/>
<accession>M2LBI0</accession>
<keyword evidence="2" id="KW-1185">Reference proteome</keyword>
<gene>
    <name evidence="1" type="ORF">BAUCODRAFT_127126</name>
</gene>
<dbReference type="Proteomes" id="UP000011761">
    <property type="component" value="Unassembled WGS sequence"/>
</dbReference>
<evidence type="ECO:0000313" key="1">
    <source>
        <dbReference type="EMBL" id="EMC91212.1"/>
    </source>
</evidence>